<name>A0ABR0AA41_9CRUS</name>
<proteinExistence type="predicted"/>
<feature type="region of interest" description="Disordered" evidence="1">
    <location>
        <begin position="1"/>
        <end position="68"/>
    </location>
</feature>
<evidence type="ECO:0000313" key="3">
    <source>
        <dbReference type="Proteomes" id="UP001234178"/>
    </source>
</evidence>
<evidence type="ECO:0000313" key="2">
    <source>
        <dbReference type="EMBL" id="KAK4022008.1"/>
    </source>
</evidence>
<sequence>MAFQSPTTRNEPHKRVGTTSGNNNRRRIDCLAVASRSATVRTPDGDPPPGDPGVANSEGQPWGPCLMS</sequence>
<dbReference type="EMBL" id="JAOYFB010000037">
    <property type="protein sequence ID" value="KAK4022008.1"/>
    <property type="molecule type" value="Genomic_DNA"/>
</dbReference>
<evidence type="ECO:0000256" key="1">
    <source>
        <dbReference type="SAM" id="MobiDB-lite"/>
    </source>
</evidence>
<organism evidence="2 3">
    <name type="scientific">Daphnia magna</name>
    <dbReference type="NCBI Taxonomy" id="35525"/>
    <lineage>
        <taxon>Eukaryota</taxon>
        <taxon>Metazoa</taxon>
        <taxon>Ecdysozoa</taxon>
        <taxon>Arthropoda</taxon>
        <taxon>Crustacea</taxon>
        <taxon>Branchiopoda</taxon>
        <taxon>Diplostraca</taxon>
        <taxon>Cladocera</taxon>
        <taxon>Anomopoda</taxon>
        <taxon>Daphniidae</taxon>
        <taxon>Daphnia</taxon>
    </lineage>
</organism>
<gene>
    <name evidence="2" type="ORF">OUZ56_007495</name>
</gene>
<reference evidence="2 3" key="1">
    <citation type="journal article" date="2023" name="Nucleic Acids Res.">
        <title>The hologenome of Daphnia magna reveals possible DNA methylation and microbiome-mediated evolution of the host genome.</title>
        <authorList>
            <person name="Chaturvedi A."/>
            <person name="Li X."/>
            <person name="Dhandapani V."/>
            <person name="Marshall H."/>
            <person name="Kissane S."/>
            <person name="Cuenca-Cambronero M."/>
            <person name="Asole G."/>
            <person name="Calvet F."/>
            <person name="Ruiz-Romero M."/>
            <person name="Marangio P."/>
            <person name="Guigo R."/>
            <person name="Rago D."/>
            <person name="Mirbahai L."/>
            <person name="Eastwood N."/>
            <person name="Colbourne J.K."/>
            <person name="Zhou J."/>
            <person name="Mallon E."/>
            <person name="Orsini L."/>
        </authorList>
    </citation>
    <scope>NUCLEOTIDE SEQUENCE [LARGE SCALE GENOMIC DNA]</scope>
    <source>
        <strain evidence="2">LRV0_1</strain>
    </source>
</reference>
<dbReference type="Proteomes" id="UP001234178">
    <property type="component" value="Unassembled WGS sequence"/>
</dbReference>
<protein>
    <submittedName>
        <fullName evidence="2">Uncharacterized protein</fullName>
    </submittedName>
</protein>
<accession>A0ABR0AA41</accession>
<comment type="caution">
    <text evidence="2">The sequence shown here is derived from an EMBL/GenBank/DDBJ whole genome shotgun (WGS) entry which is preliminary data.</text>
</comment>
<keyword evidence="3" id="KW-1185">Reference proteome</keyword>